<proteinExistence type="predicted"/>
<evidence type="ECO:0000313" key="4">
    <source>
        <dbReference type="EMBL" id="EOY24512.1"/>
    </source>
</evidence>
<dbReference type="AlphaFoldDB" id="A0A061G5N2"/>
<dbReference type="OMA" id="YHQYEPE"/>
<keyword evidence="2" id="KW-1133">Transmembrane helix</keyword>
<keyword evidence="2" id="KW-0472">Membrane</keyword>
<feature type="chain" id="PRO_5001598817" description="DUF4408 domain-containing protein" evidence="3">
    <location>
        <begin position="29"/>
        <end position="158"/>
    </location>
</feature>
<keyword evidence="3" id="KW-0732">Signal</keyword>
<dbReference type="HOGENOM" id="CLU_1672422_0_0_1"/>
<evidence type="ECO:0000256" key="1">
    <source>
        <dbReference type="SAM" id="MobiDB-lite"/>
    </source>
</evidence>
<evidence type="ECO:0000256" key="3">
    <source>
        <dbReference type="SAM" id="SignalP"/>
    </source>
</evidence>
<evidence type="ECO:0000313" key="5">
    <source>
        <dbReference type="Proteomes" id="UP000026915"/>
    </source>
</evidence>
<keyword evidence="5" id="KW-1185">Reference proteome</keyword>
<protein>
    <recommendedName>
        <fullName evidence="6">DUF4408 domain-containing protein</fullName>
    </recommendedName>
</protein>
<dbReference type="Gramene" id="EOY24512">
    <property type="protein sequence ID" value="EOY24512"/>
    <property type="gene ID" value="TCM_016096"/>
</dbReference>
<reference evidence="4 5" key="1">
    <citation type="journal article" date="2013" name="Genome Biol.">
        <title>The genome sequence of the most widely cultivated cacao type and its use to identify candidate genes regulating pod color.</title>
        <authorList>
            <person name="Motamayor J.C."/>
            <person name="Mockaitis K."/>
            <person name="Schmutz J."/>
            <person name="Haiminen N."/>
            <person name="Iii D.L."/>
            <person name="Cornejo O."/>
            <person name="Findley S.D."/>
            <person name="Zheng P."/>
            <person name="Utro F."/>
            <person name="Royaert S."/>
            <person name="Saski C."/>
            <person name="Jenkins J."/>
            <person name="Podicheti R."/>
            <person name="Zhao M."/>
            <person name="Scheffler B.E."/>
            <person name="Stack J.C."/>
            <person name="Feltus F.A."/>
            <person name="Mustiga G.M."/>
            <person name="Amores F."/>
            <person name="Phillips W."/>
            <person name="Marelli J.P."/>
            <person name="May G.D."/>
            <person name="Shapiro H."/>
            <person name="Ma J."/>
            <person name="Bustamante C.D."/>
            <person name="Schnell R.J."/>
            <person name="Main D."/>
            <person name="Gilbert D."/>
            <person name="Parida L."/>
            <person name="Kuhn D.N."/>
        </authorList>
    </citation>
    <scope>NUCLEOTIDE SEQUENCE [LARGE SCALE GENOMIC DNA]</scope>
    <source>
        <strain evidence="5">cv. Matina 1-6</strain>
    </source>
</reference>
<feature type="compositionally biased region" description="Acidic residues" evidence="1">
    <location>
        <begin position="108"/>
        <end position="129"/>
    </location>
</feature>
<dbReference type="InParanoid" id="A0A061G5N2"/>
<feature type="region of interest" description="Disordered" evidence="1">
    <location>
        <begin position="93"/>
        <end position="129"/>
    </location>
</feature>
<organism evidence="4 5">
    <name type="scientific">Theobroma cacao</name>
    <name type="common">Cacao</name>
    <name type="synonym">Cocoa</name>
    <dbReference type="NCBI Taxonomy" id="3641"/>
    <lineage>
        <taxon>Eukaryota</taxon>
        <taxon>Viridiplantae</taxon>
        <taxon>Streptophyta</taxon>
        <taxon>Embryophyta</taxon>
        <taxon>Tracheophyta</taxon>
        <taxon>Spermatophyta</taxon>
        <taxon>Magnoliopsida</taxon>
        <taxon>eudicotyledons</taxon>
        <taxon>Gunneridae</taxon>
        <taxon>Pentapetalae</taxon>
        <taxon>rosids</taxon>
        <taxon>malvids</taxon>
        <taxon>Malvales</taxon>
        <taxon>Malvaceae</taxon>
        <taxon>Byttnerioideae</taxon>
        <taxon>Theobroma</taxon>
    </lineage>
</organism>
<dbReference type="EMBL" id="CM001881">
    <property type="protein sequence ID" value="EOY24512.1"/>
    <property type="molecule type" value="Genomic_DNA"/>
</dbReference>
<accession>A0A061G5N2</accession>
<keyword evidence="2" id="KW-0812">Transmembrane</keyword>
<evidence type="ECO:0008006" key="6">
    <source>
        <dbReference type="Google" id="ProtNLM"/>
    </source>
</evidence>
<dbReference type="Proteomes" id="UP000026915">
    <property type="component" value="Chromosome 3"/>
</dbReference>
<sequence>MKLVHSPIPARIILCVVALLVLKSLSTSISERCNPEFSYNPLSLFILFNAITVAVIVGSHKPSIDEIDGFFPYSCSLYGGPFINSTEKYSDVDDFEDDTASSDGYHADEDDDDGYHEDEAEDDSCNDEGEYDDLQKRIEAFIAKVNNGWREERLRESL</sequence>
<feature type="signal peptide" evidence="3">
    <location>
        <begin position="1"/>
        <end position="28"/>
    </location>
</feature>
<feature type="transmembrane region" description="Helical" evidence="2">
    <location>
        <begin position="42"/>
        <end position="59"/>
    </location>
</feature>
<dbReference type="PANTHER" id="PTHR36595">
    <property type="entry name" value="TRANSMEMBRANE PROTEIN"/>
    <property type="match status" value="1"/>
</dbReference>
<name>A0A061G5N2_THECC</name>
<evidence type="ECO:0000256" key="2">
    <source>
        <dbReference type="SAM" id="Phobius"/>
    </source>
</evidence>
<dbReference type="PANTHER" id="PTHR36595:SF3">
    <property type="entry name" value="TRANSMEMBRANE PROTEIN"/>
    <property type="match status" value="1"/>
</dbReference>
<gene>
    <name evidence="4" type="ORF">TCM_016096</name>
</gene>